<sequence length="445" mass="49521">MRKYNRTIRNLVCLLALSFALPACEIDDIPDPNSATLEDIMNQPTVGKLNNLVVGSESAMRNNLGNYYDAVSVIGREIYRLSGSDPRFTTDLLGFQESRLDPNVFYITNPWSARYSVIKNLNVLIEVLEKSDLVSSGKLTEAQRNGYLGFAKTIQAHQLLLNLNMTHENGIRIDVKNPDNLGPVVGRAQSLTTIAGLLNEADGHLRNAGETFLFPLSSGYNGFNTPATFLEFNRGLAARIAVYRENWNEALSYLDDSFLDLAGNLNTGVYHVFGTGSGDQLNPVFFPQNAGGEVRLAHPSYITGTVASDDRLQKVSRRTSAGSQNGLSSEYDVFVYKTNTAPVPVIRNEELILIYAEASIQNGALPQAVTALNRIRISHGLTAYTGPVTRPALIDEMLYQRRYSLYFEGHRWIDMRRYNRLNQLPIDRPADDVWTQFPIPFSEGA</sequence>
<reference evidence="8 9" key="2">
    <citation type="submission" date="2018-07" db="EMBL/GenBank/DDBJ databases">
        <title>Pontibacter sp. 2b14 genomic sequence and assembly.</title>
        <authorList>
            <person name="Du Z.-J."/>
        </authorList>
    </citation>
    <scope>NUCLEOTIDE SEQUENCE [LARGE SCALE GENOMIC DNA]</scope>
    <source>
        <strain evidence="8 9">2b14</strain>
    </source>
</reference>
<evidence type="ECO:0000256" key="5">
    <source>
        <dbReference type="ARBA" id="ARBA00023237"/>
    </source>
</evidence>
<comment type="subcellular location">
    <subcellularLocation>
        <location evidence="1">Cell outer membrane</location>
    </subcellularLocation>
</comment>
<evidence type="ECO:0000313" key="9">
    <source>
        <dbReference type="Proteomes" id="UP000251692"/>
    </source>
</evidence>
<evidence type="ECO:0000256" key="2">
    <source>
        <dbReference type="ARBA" id="ARBA00006275"/>
    </source>
</evidence>
<dbReference type="Proteomes" id="UP000251692">
    <property type="component" value="Unassembled WGS sequence"/>
</dbReference>
<dbReference type="EMBL" id="QMDV01000003">
    <property type="protein sequence ID" value="RAU82314.1"/>
    <property type="molecule type" value="Genomic_DNA"/>
</dbReference>
<evidence type="ECO:0000256" key="3">
    <source>
        <dbReference type="ARBA" id="ARBA00022729"/>
    </source>
</evidence>
<dbReference type="AlphaFoldDB" id="A0A364RDG5"/>
<accession>A0A364RDG5</accession>
<dbReference type="OrthoDB" id="9794888at2"/>
<keyword evidence="9" id="KW-1185">Reference proteome</keyword>
<organism evidence="8 9">
    <name type="scientific">Pontibacter arcticus</name>
    <dbReference type="NCBI Taxonomy" id="2080288"/>
    <lineage>
        <taxon>Bacteria</taxon>
        <taxon>Pseudomonadati</taxon>
        <taxon>Bacteroidota</taxon>
        <taxon>Cytophagia</taxon>
        <taxon>Cytophagales</taxon>
        <taxon>Hymenobacteraceae</taxon>
        <taxon>Pontibacter</taxon>
    </lineage>
</organism>
<dbReference type="GO" id="GO:0009279">
    <property type="term" value="C:cell outer membrane"/>
    <property type="evidence" value="ECO:0007669"/>
    <property type="project" value="UniProtKB-SubCell"/>
</dbReference>
<proteinExistence type="inferred from homology"/>
<evidence type="ECO:0000256" key="1">
    <source>
        <dbReference type="ARBA" id="ARBA00004442"/>
    </source>
</evidence>
<feature type="signal peptide" evidence="6">
    <location>
        <begin position="1"/>
        <end position="25"/>
    </location>
</feature>
<dbReference type="CDD" id="cd08977">
    <property type="entry name" value="SusD"/>
    <property type="match status" value="1"/>
</dbReference>
<reference evidence="8 9" key="1">
    <citation type="submission" date="2018-06" db="EMBL/GenBank/DDBJ databases">
        <authorList>
            <person name="Liu Z.-W."/>
        </authorList>
    </citation>
    <scope>NUCLEOTIDE SEQUENCE [LARGE SCALE GENOMIC DNA]</scope>
    <source>
        <strain evidence="8 9">2b14</strain>
    </source>
</reference>
<gene>
    <name evidence="8" type="ORF">DP923_11030</name>
</gene>
<dbReference type="InterPro" id="IPR012944">
    <property type="entry name" value="SusD_RagB_dom"/>
</dbReference>
<evidence type="ECO:0000259" key="7">
    <source>
        <dbReference type="Pfam" id="PF07980"/>
    </source>
</evidence>
<dbReference type="InterPro" id="IPR011990">
    <property type="entry name" value="TPR-like_helical_dom_sf"/>
</dbReference>
<protein>
    <submittedName>
        <fullName evidence="8">RagB/SusD family nutrient uptake outer membrane protein</fullName>
    </submittedName>
</protein>
<dbReference type="Pfam" id="PF07980">
    <property type="entry name" value="SusD_RagB"/>
    <property type="match status" value="1"/>
</dbReference>
<feature type="domain" description="RagB/SusD" evidence="7">
    <location>
        <begin position="337"/>
        <end position="419"/>
    </location>
</feature>
<comment type="caution">
    <text evidence="8">The sequence shown here is derived from an EMBL/GenBank/DDBJ whole genome shotgun (WGS) entry which is preliminary data.</text>
</comment>
<feature type="chain" id="PRO_5016976730" evidence="6">
    <location>
        <begin position="26"/>
        <end position="445"/>
    </location>
</feature>
<evidence type="ECO:0000313" key="8">
    <source>
        <dbReference type="EMBL" id="RAU82314.1"/>
    </source>
</evidence>
<dbReference type="Gene3D" id="1.25.40.390">
    <property type="match status" value="1"/>
</dbReference>
<name>A0A364RDG5_9BACT</name>
<keyword evidence="5" id="KW-0998">Cell outer membrane</keyword>
<keyword evidence="4" id="KW-0472">Membrane</keyword>
<keyword evidence="3 6" id="KW-0732">Signal</keyword>
<dbReference type="SUPFAM" id="SSF48452">
    <property type="entry name" value="TPR-like"/>
    <property type="match status" value="1"/>
</dbReference>
<dbReference type="RefSeq" id="WP_112305907.1">
    <property type="nucleotide sequence ID" value="NZ_QMDV01000003.1"/>
</dbReference>
<comment type="similarity">
    <text evidence="2">Belongs to the SusD family.</text>
</comment>
<evidence type="ECO:0000256" key="6">
    <source>
        <dbReference type="SAM" id="SignalP"/>
    </source>
</evidence>
<evidence type="ECO:0000256" key="4">
    <source>
        <dbReference type="ARBA" id="ARBA00023136"/>
    </source>
</evidence>